<dbReference type="Pfam" id="PF03261">
    <property type="entry name" value="CDK5_activator"/>
    <property type="match status" value="1"/>
</dbReference>
<protein>
    <submittedName>
        <fullName evidence="1 4">Uncharacterized protein</fullName>
    </submittedName>
</protein>
<keyword evidence="3" id="KW-1185">Reference proteome</keyword>
<sequence>MGASLTSPLPHRQPTSVCNHLFTTPDAPQLFPSHTFTSNNKKHSMLTVGWNWSKRAAQQIVKFGGG</sequence>
<dbReference type="Proteomes" id="UP000038040">
    <property type="component" value="Unplaced"/>
</dbReference>
<dbReference type="GO" id="GO:0061575">
    <property type="term" value="F:cyclin-dependent protein serine/threonine kinase activator activity"/>
    <property type="evidence" value="ECO:0007669"/>
    <property type="project" value="InterPro"/>
</dbReference>
<evidence type="ECO:0000313" key="3">
    <source>
        <dbReference type="Proteomes" id="UP000274756"/>
    </source>
</evidence>
<dbReference type="AlphaFoldDB" id="A0A0N4UL91"/>
<reference evidence="4" key="1">
    <citation type="submission" date="2017-02" db="UniProtKB">
        <authorList>
            <consortium name="WormBaseParasite"/>
        </authorList>
    </citation>
    <scope>IDENTIFICATION</scope>
</reference>
<reference evidence="1 3" key="2">
    <citation type="submission" date="2018-11" db="EMBL/GenBank/DDBJ databases">
        <authorList>
            <consortium name="Pathogen Informatics"/>
        </authorList>
    </citation>
    <scope>NUCLEOTIDE SEQUENCE [LARGE SCALE GENOMIC DNA]</scope>
</reference>
<dbReference type="OrthoDB" id="7676799at2759"/>
<dbReference type="Proteomes" id="UP000274756">
    <property type="component" value="Unassembled WGS sequence"/>
</dbReference>
<proteinExistence type="predicted"/>
<gene>
    <name evidence="1" type="ORF">DME_LOCUS2510</name>
</gene>
<dbReference type="WBParaSite" id="DME_0000855401-mRNA-1">
    <property type="protein sequence ID" value="DME_0000855401-mRNA-1"/>
    <property type="gene ID" value="DME_0000855401"/>
</dbReference>
<dbReference type="STRING" id="318479.A0A0N4UL91"/>
<dbReference type="GO" id="GO:0016533">
    <property type="term" value="C:protein kinase 5 complex"/>
    <property type="evidence" value="ECO:0007669"/>
    <property type="project" value="InterPro"/>
</dbReference>
<evidence type="ECO:0000313" key="1">
    <source>
        <dbReference type="EMBL" id="VDN52537.1"/>
    </source>
</evidence>
<name>A0A0N4UL91_DRAME</name>
<dbReference type="EMBL" id="UYYG01000064">
    <property type="protein sequence ID" value="VDN52537.1"/>
    <property type="molecule type" value="Genomic_DNA"/>
</dbReference>
<accession>A0A0N4UL91</accession>
<evidence type="ECO:0000313" key="2">
    <source>
        <dbReference type="Proteomes" id="UP000038040"/>
    </source>
</evidence>
<dbReference type="InterPro" id="IPR004944">
    <property type="entry name" value="CDK5_activator"/>
</dbReference>
<organism evidence="2 4">
    <name type="scientific">Dracunculus medinensis</name>
    <name type="common">Guinea worm</name>
    <dbReference type="NCBI Taxonomy" id="318479"/>
    <lineage>
        <taxon>Eukaryota</taxon>
        <taxon>Metazoa</taxon>
        <taxon>Ecdysozoa</taxon>
        <taxon>Nematoda</taxon>
        <taxon>Chromadorea</taxon>
        <taxon>Rhabditida</taxon>
        <taxon>Spirurina</taxon>
        <taxon>Dracunculoidea</taxon>
        <taxon>Dracunculidae</taxon>
        <taxon>Dracunculus</taxon>
    </lineage>
</organism>
<evidence type="ECO:0000313" key="4">
    <source>
        <dbReference type="WBParaSite" id="DME_0000855401-mRNA-1"/>
    </source>
</evidence>